<sequence>MDIFDDVTLSVLEAASVDEEALKGLSRDDLRDLFPGPEHFFRRKKLWDFISQNCENTTDQDASTCSGSGIMPSTSAMPPCQPQASTPISSEKTMKMPDPPEYVVYTDSELEMVRSQYFALLCNGKEKNYKMSKELCCRLVRNTITSMVAILRASPMGREVRYPSKLEMRAMSQKIVDYYPMLRDADPNMPYLTIYTKMYKRLQNMRSPRKRQGSVPQRGVAKTALFSADNQDMETDWTDTSNSSDNTILLESNDDISEDNSSAASPLQLPSSVPRKPKSGTKTLLLPPESASGSSPRTVIALPTTPAKDVVVRQDNLKMQARHYRTLSNMYNKPNAKPNHNDVAQLLDLEFEARRAFIDADVTREEDRPAKIFEAYPCFKDVRNAMDELRRIVGGTNSRYVEEVKGRWADFCAKVQFYGVWKKALKPPFPLDVRGVEFTLALFNALPSLFPSPTSPPKKLGNSCEALLHILKSGEDPGLYLEKRPLSSPVLLSDGSTTIVAVGNVPVTTLPQEDFSDGMLVLMAYYYTLHLTYPKCVATLLSVIQTEVIGDTIHDQDATSAYKKAMADWKSFIEK</sequence>
<comment type="caution">
    <text evidence="2">The sequence shown here is derived from an EMBL/GenBank/DDBJ whole genome shotgun (WGS) entry which is preliminary data.</text>
</comment>
<evidence type="ECO:0000313" key="3">
    <source>
        <dbReference type="Proteomes" id="UP000465112"/>
    </source>
</evidence>
<evidence type="ECO:0000256" key="1">
    <source>
        <dbReference type="SAM" id="MobiDB-lite"/>
    </source>
</evidence>
<feature type="region of interest" description="Disordered" evidence="1">
    <location>
        <begin position="205"/>
        <end position="226"/>
    </location>
</feature>
<feature type="region of interest" description="Disordered" evidence="1">
    <location>
        <begin position="73"/>
        <end position="95"/>
    </location>
</feature>
<protein>
    <submittedName>
        <fullName evidence="2">Uncharacterized protein</fullName>
    </submittedName>
</protein>
<keyword evidence="3" id="KW-1185">Reference proteome</keyword>
<evidence type="ECO:0000313" key="2">
    <source>
        <dbReference type="EMBL" id="KAF1381087.1"/>
    </source>
</evidence>
<gene>
    <name evidence="2" type="ORF">PFLUV_G00170860</name>
</gene>
<feature type="compositionally biased region" description="Low complexity" evidence="1">
    <location>
        <begin position="259"/>
        <end position="272"/>
    </location>
</feature>
<feature type="region of interest" description="Disordered" evidence="1">
    <location>
        <begin position="256"/>
        <end position="300"/>
    </location>
</feature>
<dbReference type="EMBL" id="VHII01000014">
    <property type="protein sequence ID" value="KAF1381087.1"/>
    <property type="molecule type" value="Genomic_DNA"/>
</dbReference>
<dbReference type="AlphaFoldDB" id="A0A6A5DYM7"/>
<accession>A0A6A5DYM7</accession>
<organism evidence="2 3">
    <name type="scientific">Perca fluviatilis</name>
    <name type="common">European perch</name>
    <dbReference type="NCBI Taxonomy" id="8168"/>
    <lineage>
        <taxon>Eukaryota</taxon>
        <taxon>Metazoa</taxon>
        <taxon>Chordata</taxon>
        <taxon>Craniata</taxon>
        <taxon>Vertebrata</taxon>
        <taxon>Euteleostomi</taxon>
        <taxon>Actinopterygii</taxon>
        <taxon>Neopterygii</taxon>
        <taxon>Teleostei</taxon>
        <taxon>Neoteleostei</taxon>
        <taxon>Acanthomorphata</taxon>
        <taxon>Eupercaria</taxon>
        <taxon>Perciformes</taxon>
        <taxon>Percoidei</taxon>
        <taxon>Percidae</taxon>
        <taxon>Percinae</taxon>
        <taxon>Perca</taxon>
    </lineage>
</organism>
<dbReference type="Proteomes" id="UP000465112">
    <property type="component" value="Chromosome 14"/>
</dbReference>
<proteinExistence type="predicted"/>
<name>A0A6A5DYM7_PERFL</name>
<feature type="compositionally biased region" description="Polar residues" evidence="1">
    <location>
        <begin position="73"/>
        <end position="91"/>
    </location>
</feature>
<reference evidence="2 3" key="1">
    <citation type="submission" date="2019-06" db="EMBL/GenBank/DDBJ databases">
        <title>A chromosome-scale genome assembly of the European perch, Perca fluviatilis.</title>
        <authorList>
            <person name="Roques C."/>
            <person name="Zahm M."/>
            <person name="Cabau C."/>
            <person name="Klopp C."/>
            <person name="Bouchez O."/>
            <person name="Donnadieu C."/>
            <person name="Kuhl H."/>
            <person name="Gislard M."/>
            <person name="Guendouz S."/>
            <person name="Journot L."/>
            <person name="Haffray P."/>
            <person name="Bestin A."/>
            <person name="Morvezen R."/>
            <person name="Feron R."/>
            <person name="Wen M."/>
            <person name="Jouanno E."/>
            <person name="Herpin A."/>
            <person name="Schartl M."/>
            <person name="Postlethwait J."/>
            <person name="Schaerlinger B."/>
            <person name="Chardard D."/>
            <person name="Lecocq T."/>
            <person name="Poncet C."/>
            <person name="Jaffrelo L."/>
            <person name="Lampietro C."/>
            <person name="Guiguen Y."/>
        </authorList>
    </citation>
    <scope>NUCLEOTIDE SEQUENCE [LARGE SCALE GENOMIC DNA]</scope>
    <source>
        <tissue evidence="2">Blood</tissue>
    </source>
</reference>